<dbReference type="STRING" id="161896.UL81_03985"/>
<dbReference type="HOGENOM" id="CLU_1248900_0_0_11"/>
<dbReference type="Proteomes" id="UP000033566">
    <property type="component" value="Chromosome"/>
</dbReference>
<accession>A0A0F6QVD0</accession>
<reference evidence="1 2" key="1">
    <citation type="journal article" date="2015" name="Genome Announc.">
        <title>Complete Genome Sequence of Corynebacterium camporealensis DSM 44610, Isolated from the Milk of a Manchega Sheep with Subclinical Mastitis.</title>
        <authorList>
            <person name="Ruckert C."/>
            <person name="Albersmeier A."/>
            <person name="Winkler A."/>
            <person name="Tauch A."/>
        </authorList>
    </citation>
    <scope>NUCLEOTIDE SEQUENCE [LARGE SCALE GENOMIC DNA]</scope>
    <source>
        <strain evidence="1 2">DSM 44610</strain>
    </source>
</reference>
<name>A0A0F6QVD0_9CORY</name>
<proteinExistence type="predicted"/>
<dbReference type="AlphaFoldDB" id="A0A0F6QVD0"/>
<gene>
    <name evidence="1" type="ORF">UL81_03985</name>
</gene>
<protein>
    <submittedName>
        <fullName evidence="1">Uncharacterized protein</fullName>
    </submittedName>
</protein>
<dbReference type="KEGG" id="ccj:UL81_03985"/>
<evidence type="ECO:0000313" key="2">
    <source>
        <dbReference type="Proteomes" id="UP000033566"/>
    </source>
</evidence>
<keyword evidence="2" id="KW-1185">Reference proteome</keyword>
<dbReference type="PATRIC" id="fig|161896.4.peg.783"/>
<sequence>MVSAGKIARMLHAVLYALGDSINALLIGILVAIGIMLPRGKYRKIATLVVVGDWFGVLVASTVVLFFLLGVRDQIQALLESPIAGIVLIIVGIALGIMAWRSRGESNGLIRKLLVPLQEPSFTTALVGFVMGVIQSLTSVPFYYGLMFLAATDLSQPMQYVGLLLYATLALSLPTIVGLFIALVRAKPESKAGQLFLAARRNSTQVALVGGYAVAVFLVVMGIASLATLPG</sequence>
<dbReference type="EMBL" id="CP011311">
    <property type="protein sequence ID" value="AKE38772.1"/>
    <property type="molecule type" value="Genomic_DNA"/>
</dbReference>
<evidence type="ECO:0000313" key="1">
    <source>
        <dbReference type="EMBL" id="AKE38772.1"/>
    </source>
</evidence>
<organism evidence="1 2">
    <name type="scientific">Corynebacterium camporealensis</name>
    <dbReference type="NCBI Taxonomy" id="161896"/>
    <lineage>
        <taxon>Bacteria</taxon>
        <taxon>Bacillati</taxon>
        <taxon>Actinomycetota</taxon>
        <taxon>Actinomycetes</taxon>
        <taxon>Mycobacteriales</taxon>
        <taxon>Corynebacteriaceae</taxon>
        <taxon>Corynebacterium</taxon>
    </lineage>
</organism>